<dbReference type="SUPFAM" id="SSF53187">
    <property type="entry name" value="Zn-dependent exopeptidases"/>
    <property type="match status" value="1"/>
</dbReference>
<dbReference type="Gene3D" id="3.50.30.30">
    <property type="match status" value="1"/>
</dbReference>
<evidence type="ECO:0000313" key="2">
    <source>
        <dbReference type="EMBL" id="OYR68979.1"/>
    </source>
</evidence>
<dbReference type="Proteomes" id="UP000216758">
    <property type="component" value="Unassembled WGS sequence"/>
</dbReference>
<accession>A0A256JJE0</accession>
<dbReference type="Gene3D" id="3.40.630.10">
    <property type="entry name" value="Zn peptidases"/>
    <property type="match status" value="1"/>
</dbReference>
<dbReference type="OrthoDB" id="298956at2157"/>
<dbReference type="Pfam" id="PF04389">
    <property type="entry name" value="Peptidase_M28"/>
    <property type="match status" value="1"/>
</dbReference>
<dbReference type="InterPro" id="IPR039373">
    <property type="entry name" value="Peptidase_M28B"/>
</dbReference>
<reference evidence="2 3" key="1">
    <citation type="journal article" date="2014" name="Front. Microbiol.">
        <title>Population and genomic analysis of the genus Halorubrum.</title>
        <authorList>
            <person name="Fullmer M.S."/>
            <person name="Soucy S.M."/>
            <person name="Swithers K.S."/>
            <person name="Makkay A.M."/>
            <person name="Wheeler R."/>
            <person name="Ventosa A."/>
            <person name="Gogarten J.P."/>
            <person name="Papke R.T."/>
        </authorList>
    </citation>
    <scope>NUCLEOTIDE SEQUENCE [LARGE SCALE GENOMIC DNA]</scope>
    <source>
        <strain evidence="2 3">G37</strain>
    </source>
</reference>
<dbReference type="EMBL" id="NHPB01000084">
    <property type="protein sequence ID" value="OYR68979.1"/>
    <property type="molecule type" value="Genomic_DNA"/>
</dbReference>
<organism evidence="2 3">
    <name type="scientific">Halorubrum ezzemoulense</name>
    <name type="common">Halorubrum chaoviator</name>
    <dbReference type="NCBI Taxonomy" id="337243"/>
    <lineage>
        <taxon>Archaea</taxon>
        <taxon>Methanobacteriati</taxon>
        <taxon>Methanobacteriota</taxon>
        <taxon>Stenosarchaea group</taxon>
        <taxon>Halobacteria</taxon>
        <taxon>Halobacteriales</taxon>
        <taxon>Haloferacaceae</taxon>
        <taxon>Halorubrum</taxon>
    </lineage>
</organism>
<protein>
    <submittedName>
        <fullName evidence="2">Peptidase M28</fullName>
    </submittedName>
</protein>
<feature type="domain" description="Peptidase M28" evidence="1">
    <location>
        <begin position="238"/>
        <end position="432"/>
    </location>
</feature>
<dbReference type="InterPro" id="IPR007484">
    <property type="entry name" value="Peptidase_M28"/>
</dbReference>
<gene>
    <name evidence="2" type="ORF">DJ78_12320</name>
</gene>
<dbReference type="PANTHER" id="PTHR10404">
    <property type="entry name" value="N-ACETYLATED-ALPHA-LINKED ACIDIC DIPEPTIDASE"/>
    <property type="match status" value="1"/>
</dbReference>
<sequence length="597" mass="65777">MSRPTTNRDALSQFEQRLYDEASLDEPWNLLEEFSTLNRVSGSADEVAAADYVCDRLDATGVTYERYEPELYISQPHDATIETLNKEFESGPVKTVSFSDSTTVSGPVEYVGAAGGDLLANDNDPREPYHDVGDLTGKIALAKAGSLSIRAVSKLSEKGAIGVITIHKHDREPHNGIATPIWGGAPRYDERNKIPDVPIANVNSPDGETLMDWAESDVGLELELSTDLTTEWMECPVVVAEIEGEADPDNDDFALLHGHYDSWYVGITDNATGDAGLLEAARVFEEHSDKLERNLRVAWWPGHSTGRYAGSTWYADEFAQELAENCVAQVNMDSPGAKDATEYNDMSCWCPEAHDLVGEVIDDVTGAPYGEQFPFRAGDYSFDNLGITGFFMLSSSIPADIREQRGYHSVGGCGGNSDAWHVSTDTMDKAGEEELLRDIRVYLVSVARVLNADVLPFDHARNAAKLREAVKRYDDTAGDHFDFSPTVDRLDTLEAEIDAFQQAARAGEIEPVTANEAIKSLSRVLTRLYLVERGQFEQDSATGREPFPRYSVARKFEIVDGDEAKFVETQLTREQNTVISELERARDIVTDVTTGGA</sequence>
<dbReference type="RefSeq" id="WP_094583313.1">
    <property type="nucleotide sequence ID" value="NZ_NHPB01000084.1"/>
</dbReference>
<dbReference type="InterPro" id="IPR046450">
    <property type="entry name" value="PA_dom_sf"/>
</dbReference>
<comment type="caution">
    <text evidence="2">The sequence shown here is derived from an EMBL/GenBank/DDBJ whole genome shotgun (WGS) entry which is preliminary data.</text>
</comment>
<dbReference type="PANTHER" id="PTHR10404:SF46">
    <property type="entry name" value="VACUOLAR PROTEIN SORTING-ASSOCIATED PROTEIN 70"/>
    <property type="match status" value="1"/>
</dbReference>
<evidence type="ECO:0000259" key="1">
    <source>
        <dbReference type="Pfam" id="PF04389"/>
    </source>
</evidence>
<proteinExistence type="predicted"/>
<name>A0A256JJE0_HALEZ</name>
<dbReference type="AlphaFoldDB" id="A0A256JJE0"/>
<dbReference type="SUPFAM" id="SSF52025">
    <property type="entry name" value="PA domain"/>
    <property type="match status" value="1"/>
</dbReference>
<evidence type="ECO:0000313" key="3">
    <source>
        <dbReference type="Proteomes" id="UP000216758"/>
    </source>
</evidence>